<proteinExistence type="inferred from homology"/>
<dbReference type="GO" id="GO:0005524">
    <property type="term" value="F:ATP binding"/>
    <property type="evidence" value="ECO:0007669"/>
    <property type="project" value="UniProtKB-UniRule"/>
</dbReference>
<feature type="binding site" evidence="7">
    <location>
        <begin position="242"/>
        <end position="249"/>
    </location>
    <ligand>
        <name>ATP</name>
        <dbReference type="ChEBI" id="CHEBI:30616"/>
    </ligand>
</feature>
<feature type="region of interest" description="Disordered" evidence="10">
    <location>
        <begin position="574"/>
        <end position="593"/>
    </location>
</feature>
<keyword evidence="2 8" id="KW-0493">Microtubule</keyword>
<accession>A0ABD3B440</accession>
<dbReference type="SUPFAM" id="SSF52540">
    <property type="entry name" value="P-loop containing nucleoside triphosphate hydrolases"/>
    <property type="match status" value="1"/>
</dbReference>
<dbReference type="Proteomes" id="UP001630127">
    <property type="component" value="Unassembled WGS sequence"/>
</dbReference>
<dbReference type="EMBL" id="JBJUIK010000001">
    <property type="protein sequence ID" value="KAL3538093.1"/>
    <property type="molecule type" value="Genomic_DNA"/>
</dbReference>
<keyword evidence="4 7" id="KW-0067">ATP-binding</keyword>
<dbReference type="PROSITE" id="PS00411">
    <property type="entry name" value="KINESIN_MOTOR_1"/>
    <property type="match status" value="1"/>
</dbReference>
<evidence type="ECO:0000313" key="13">
    <source>
        <dbReference type="Proteomes" id="UP001630127"/>
    </source>
</evidence>
<feature type="domain" description="Kinesin motor" evidence="11">
    <location>
        <begin position="159"/>
        <end position="483"/>
    </location>
</feature>
<feature type="compositionally biased region" description="Polar residues" evidence="10">
    <location>
        <begin position="721"/>
        <end position="741"/>
    </location>
</feature>
<dbReference type="InterPro" id="IPR027640">
    <property type="entry name" value="Kinesin-like_fam"/>
</dbReference>
<dbReference type="SMART" id="SM00129">
    <property type="entry name" value="KISc"/>
    <property type="match status" value="1"/>
</dbReference>
<dbReference type="InterPro" id="IPR001752">
    <property type="entry name" value="Kinesin_motor_dom"/>
</dbReference>
<evidence type="ECO:0000259" key="11">
    <source>
        <dbReference type="PROSITE" id="PS50067"/>
    </source>
</evidence>
<dbReference type="PROSITE" id="PS50067">
    <property type="entry name" value="KINESIN_MOTOR_2"/>
    <property type="match status" value="1"/>
</dbReference>
<evidence type="ECO:0000256" key="5">
    <source>
        <dbReference type="ARBA" id="ARBA00023054"/>
    </source>
</evidence>
<dbReference type="PANTHER" id="PTHR47972:SF2">
    <property type="entry name" value="KINESIN-LIKE PROTEIN KIN-14S"/>
    <property type="match status" value="1"/>
</dbReference>
<organism evidence="12 13">
    <name type="scientific">Cinchona calisaya</name>
    <dbReference type="NCBI Taxonomy" id="153742"/>
    <lineage>
        <taxon>Eukaryota</taxon>
        <taxon>Viridiplantae</taxon>
        <taxon>Streptophyta</taxon>
        <taxon>Embryophyta</taxon>
        <taxon>Tracheophyta</taxon>
        <taxon>Spermatophyta</taxon>
        <taxon>Magnoliopsida</taxon>
        <taxon>eudicotyledons</taxon>
        <taxon>Gunneridae</taxon>
        <taxon>Pentapetalae</taxon>
        <taxon>asterids</taxon>
        <taxon>lamiids</taxon>
        <taxon>Gentianales</taxon>
        <taxon>Rubiaceae</taxon>
        <taxon>Cinchonoideae</taxon>
        <taxon>Cinchoneae</taxon>
        <taxon>Cinchona</taxon>
    </lineage>
</organism>
<dbReference type="InterPro" id="IPR019821">
    <property type="entry name" value="Kinesin_motor_CS"/>
</dbReference>
<evidence type="ECO:0000256" key="6">
    <source>
        <dbReference type="ARBA" id="ARBA00023175"/>
    </source>
</evidence>
<evidence type="ECO:0000313" key="12">
    <source>
        <dbReference type="EMBL" id="KAL3538093.1"/>
    </source>
</evidence>
<sequence>MDDQALELLCYNFDCAVTVYDDDFKHSSISEVEKVGQNGDVSEESKVSVEESNESNDDTEETSSFQQQTFPILQKIEDLSNKLQHLRKEHAVLCTEVKDITANPFPDLEVSNALQGLSVEHETLKKKYHEECEVLKKKYLEEYNERKRLYNEVIELKGNIRVFCRCRPLNADEISNGSTSVVDFDPSQENELQIISSDSSKKHFKFDHVFRPEDNQEMVFLQTMPIVTSVLDGFNVCIFAYGQTGTGKTFTMEGTPENRGVNYRTLEELFKVSNGRSSFMRYELFVSMLEVYNEKIRDLLVESSNQPAKKLDIKQSAEGTQEVPGLVEAHVYGTDDVWELLKSGSRARSVGSTNANELSSRSHCLVRVTVVGENLINGQRTRSHLWLVDLAGSERVGRIEVEGERLKESQFINKSLSALGDVISALASKTAHIPYRNSKLTHMLQSSLGGDCKTLMFVQISPNAADLGETVCSLNFASRVRGVEHGPARKQADLGELFKYKQLAEKAKHDEKETKKLQDSVQSLQLRLSAREHICRNLQEKVRDLENQLAEERKARLKLESRALSAVSIQSSALSSLSQSQRATTEKKPPLAPTKMRLPLRRITNVMPPPSSPFPTYKTRNSLIPLPKHDKENTRSVMETCRSKALLKPKRLSIAVRPTPIEKQVHQPKRRASVATLRPEPYLCTPLNRSSAQFRTDRVVGRQSFVWDPQRVWRATARSPLPQSKGTSSTTENETPINPRSSKFMGSPPSQAGSWRPKHPTVVALQKKKQLIWSPLKMKAMRNSRKSLLS</sequence>
<dbReference type="AlphaFoldDB" id="A0ABD3B440"/>
<evidence type="ECO:0000256" key="1">
    <source>
        <dbReference type="ARBA" id="ARBA00010899"/>
    </source>
</evidence>
<feature type="coiled-coil region" evidence="9">
    <location>
        <begin position="500"/>
        <end position="562"/>
    </location>
</feature>
<feature type="region of interest" description="Disordered" evidence="10">
    <location>
        <begin position="604"/>
        <end position="628"/>
    </location>
</feature>
<dbReference type="PRINTS" id="PR00380">
    <property type="entry name" value="KINESINHEAVY"/>
</dbReference>
<feature type="region of interest" description="Disordered" evidence="10">
    <location>
        <begin position="34"/>
        <end position="66"/>
    </location>
</feature>
<keyword evidence="6 7" id="KW-0505">Motor protein</keyword>
<dbReference type="CDD" id="cd01366">
    <property type="entry name" value="KISc_C_terminal"/>
    <property type="match status" value="1"/>
</dbReference>
<dbReference type="FunFam" id="3.40.850.10:FF:000061">
    <property type="entry name" value="Kinesin-like protein"/>
    <property type="match status" value="1"/>
</dbReference>
<reference evidence="12 13" key="1">
    <citation type="submission" date="2024-11" db="EMBL/GenBank/DDBJ databases">
        <title>A near-complete genome assembly of Cinchona calisaya.</title>
        <authorList>
            <person name="Lian D.C."/>
            <person name="Zhao X.W."/>
            <person name="Wei L."/>
        </authorList>
    </citation>
    <scope>NUCLEOTIDE SEQUENCE [LARGE SCALE GENOMIC DNA]</scope>
    <source>
        <tissue evidence="12">Nenye</tissue>
    </source>
</reference>
<dbReference type="PANTHER" id="PTHR47972">
    <property type="entry name" value="KINESIN-LIKE PROTEIN KLP-3"/>
    <property type="match status" value="1"/>
</dbReference>
<comment type="caution">
    <text evidence="12">The sequence shown here is derived from an EMBL/GenBank/DDBJ whole genome shotgun (WGS) entry which is preliminary data.</text>
</comment>
<evidence type="ECO:0000256" key="9">
    <source>
        <dbReference type="SAM" id="Coils"/>
    </source>
</evidence>
<dbReference type="GO" id="GO:0003774">
    <property type="term" value="F:cytoskeletal motor activity"/>
    <property type="evidence" value="ECO:0007669"/>
    <property type="project" value="UniProtKB-UniRule"/>
</dbReference>
<protein>
    <recommendedName>
        <fullName evidence="8">Kinesin-like protein</fullName>
    </recommendedName>
</protein>
<keyword evidence="13" id="KW-1185">Reference proteome</keyword>
<dbReference type="GO" id="GO:0005874">
    <property type="term" value="C:microtubule"/>
    <property type="evidence" value="ECO:0007669"/>
    <property type="project" value="UniProtKB-KW"/>
</dbReference>
<dbReference type="Pfam" id="PF00225">
    <property type="entry name" value="Kinesin"/>
    <property type="match status" value="1"/>
</dbReference>
<keyword evidence="3 7" id="KW-0547">Nucleotide-binding</keyword>
<dbReference type="Gene3D" id="3.40.850.10">
    <property type="entry name" value="Kinesin motor domain"/>
    <property type="match status" value="1"/>
</dbReference>
<evidence type="ECO:0000256" key="4">
    <source>
        <dbReference type="ARBA" id="ARBA00022840"/>
    </source>
</evidence>
<evidence type="ECO:0000256" key="3">
    <source>
        <dbReference type="ARBA" id="ARBA00022741"/>
    </source>
</evidence>
<gene>
    <name evidence="12" type="ORF">ACH5RR_001459</name>
</gene>
<name>A0ABD3B440_9GENT</name>
<keyword evidence="5 9" id="KW-0175">Coiled coil</keyword>
<evidence type="ECO:0000256" key="2">
    <source>
        <dbReference type="ARBA" id="ARBA00022701"/>
    </source>
</evidence>
<dbReference type="InterPro" id="IPR036961">
    <property type="entry name" value="Kinesin_motor_dom_sf"/>
</dbReference>
<evidence type="ECO:0000256" key="7">
    <source>
        <dbReference type="PROSITE-ProRule" id="PRU00283"/>
    </source>
</evidence>
<evidence type="ECO:0000256" key="8">
    <source>
        <dbReference type="RuleBase" id="RU000394"/>
    </source>
</evidence>
<comment type="similarity">
    <text evidence="1">Belongs to the TRAFAC class myosin-kinesin ATPase superfamily. Kinesin family. KIN-14 subfamily.</text>
</comment>
<feature type="compositionally biased region" description="Acidic residues" evidence="10">
    <location>
        <begin position="51"/>
        <end position="61"/>
    </location>
</feature>
<feature type="region of interest" description="Disordered" evidence="10">
    <location>
        <begin position="717"/>
        <end position="761"/>
    </location>
</feature>
<evidence type="ECO:0000256" key="10">
    <source>
        <dbReference type="SAM" id="MobiDB-lite"/>
    </source>
</evidence>
<dbReference type="InterPro" id="IPR027417">
    <property type="entry name" value="P-loop_NTPase"/>
</dbReference>